<accession>A0A9Q0R3H2</accession>
<dbReference type="AlphaFoldDB" id="A0A9Q0R3H2"/>
<name>A0A9Q0R3H2_9MAGN</name>
<dbReference type="InterPro" id="IPR029063">
    <property type="entry name" value="SAM-dependent_MTases_sf"/>
</dbReference>
<evidence type="ECO:0008006" key="3">
    <source>
        <dbReference type="Google" id="ProtNLM"/>
    </source>
</evidence>
<proteinExistence type="predicted"/>
<sequence>MWKHIVRKEDTVVDATCGNGHDTLAMVKLVVDESNRGCVYGMDIQNIAVENTSLLLDALLNPNERKLVKLFNACHSRMEDIVPKCTSVRLVAFNLGYLPGGDKAVITLSETTLPALEAASGILAPGGLISVIVYVGHPGGMKELETVQAFASGLPVDDWVCSKFEMINRQMAPLLVILFKK</sequence>
<evidence type="ECO:0000313" key="1">
    <source>
        <dbReference type="EMBL" id="KAJ4981612.1"/>
    </source>
</evidence>
<dbReference type="PANTHER" id="PTHR35276">
    <property type="entry name" value="S-ADENOSYL-L-METHIONINE-DEPENDENT METHYLTRANSFERASES SUPERFAMILY PROTEIN"/>
    <property type="match status" value="1"/>
</dbReference>
<dbReference type="PANTHER" id="PTHR35276:SF1">
    <property type="entry name" value="TRNA (MNM(5)S(2)U34)-METHYLTRANSFERASE, CHLOROPLASTIC"/>
    <property type="match status" value="1"/>
</dbReference>
<dbReference type="InterPro" id="IPR010719">
    <property type="entry name" value="MnmM_MeTrfase"/>
</dbReference>
<keyword evidence="2" id="KW-1185">Reference proteome</keyword>
<dbReference type="SUPFAM" id="SSF53335">
    <property type="entry name" value="S-adenosyl-L-methionine-dependent methyltransferases"/>
    <property type="match status" value="1"/>
</dbReference>
<dbReference type="EMBL" id="JAMYWD010000001">
    <property type="protein sequence ID" value="KAJ4981612.1"/>
    <property type="molecule type" value="Genomic_DNA"/>
</dbReference>
<dbReference type="Proteomes" id="UP001141806">
    <property type="component" value="Unassembled WGS sequence"/>
</dbReference>
<dbReference type="OrthoDB" id="2984at2759"/>
<dbReference type="Gene3D" id="3.40.50.150">
    <property type="entry name" value="Vaccinia Virus protein VP39"/>
    <property type="match status" value="1"/>
</dbReference>
<reference evidence="1" key="1">
    <citation type="journal article" date="2023" name="Plant J.">
        <title>The genome of the king protea, Protea cynaroides.</title>
        <authorList>
            <person name="Chang J."/>
            <person name="Duong T.A."/>
            <person name="Schoeman C."/>
            <person name="Ma X."/>
            <person name="Roodt D."/>
            <person name="Barker N."/>
            <person name="Li Z."/>
            <person name="Van de Peer Y."/>
            <person name="Mizrachi E."/>
        </authorList>
    </citation>
    <scope>NUCLEOTIDE SEQUENCE</scope>
    <source>
        <tissue evidence="1">Young leaves</tissue>
    </source>
</reference>
<comment type="caution">
    <text evidence="1">The sequence shown here is derived from an EMBL/GenBank/DDBJ whole genome shotgun (WGS) entry which is preliminary data.</text>
</comment>
<dbReference type="Pfam" id="PF06962">
    <property type="entry name" value="rRNA_methylase"/>
    <property type="match status" value="1"/>
</dbReference>
<gene>
    <name evidence="1" type="ORF">NE237_032449</name>
</gene>
<evidence type="ECO:0000313" key="2">
    <source>
        <dbReference type="Proteomes" id="UP001141806"/>
    </source>
</evidence>
<organism evidence="1 2">
    <name type="scientific">Protea cynaroides</name>
    <dbReference type="NCBI Taxonomy" id="273540"/>
    <lineage>
        <taxon>Eukaryota</taxon>
        <taxon>Viridiplantae</taxon>
        <taxon>Streptophyta</taxon>
        <taxon>Embryophyta</taxon>
        <taxon>Tracheophyta</taxon>
        <taxon>Spermatophyta</taxon>
        <taxon>Magnoliopsida</taxon>
        <taxon>Proteales</taxon>
        <taxon>Proteaceae</taxon>
        <taxon>Protea</taxon>
    </lineage>
</organism>
<protein>
    <recommendedName>
        <fullName evidence="3">rRNA methylase</fullName>
    </recommendedName>
</protein>